<dbReference type="EMBL" id="QOVG01000001">
    <property type="protein sequence ID" value="NDK37308.1"/>
    <property type="molecule type" value="Genomic_DNA"/>
</dbReference>
<dbReference type="Pfam" id="PF04299">
    <property type="entry name" value="FMN_bind_2"/>
    <property type="match status" value="1"/>
</dbReference>
<gene>
    <name evidence="1" type="ORF">DT603_00415</name>
</gene>
<reference evidence="1 2" key="1">
    <citation type="submission" date="2018-07" db="EMBL/GenBank/DDBJ databases">
        <title>Whole genome Sequencing of Pseudoxanthomonas gei KCTC 32298 (T).</title>
        <authorList>
            <person name="Kumar S."/>
            <person name="Bansal K."/>
            <person name="Kaur A."/>
            <person name="Patil P."/>
            <person name="Sharma S."/>
            <person name="Patil P.B."/>
        </authorList>
    </citation>
    <scope>NUCLEOTIDE SEQUENCE [LARGE SCALE GENOMIC DNA]</scope>
    <source>
        <strain evidence="1 2">KCTC 32298</strain>
    </source>
</reference>
<dbReference type="InterPro" id="IPR012349">
    <property type="entry name" value="Split_barrel_FMN-bd"/>
</dbReference>
<protein>
    <submittedName>
        <fullName evidence="1">FMN-binding negative transcriptional regulator</fullName>
    </submittedName>
</protein>
<name>A0ABX0A8R4_9GAMM</name>
<accession>A0ABX0A8R4</accession>
<dbReference type="RefSeq" id="WP_162347883.1">
    <property type="nucleotide sequence ID" value="NZ_QOVG01000001.1"/>
</dbReference>
<evidence type="ECO:0000313" key="1">
    <source>
        <dbReference type="EMBL" id="NDK37308.1"/>
    </source>
</evidence>
<comment type="caution">
    <text evidence="1">The sequence shown here is derived from an EMBL/GenBank/DDBJ whole genome shotgun (WGS) entry which is preliminary data.</text>
</comment>
<dbReference type="PANTHER" id="PTHR35802">
    <property type="entry name" value="PROTEASE SYNTHASE AND SPORULATION PROTEIN PAI 2"/>
    <property type="match status" value="1"/>
</dbReference>
<dbReference type="InterPro" id="IPR007396">
    <property type="entry name" value="TR_PAI2-type"/>
</dbReference>
<organism evidence="1 2">
    <name type="scientific">Pseudoxanthomonas gei</name>
    <dbReference type="NCBI Taxonomy" id="1383030"/>
    <lineage>
        <taxon>Bacteria</taxon>
        <taxon>Pseudomonadati</taxon>
        <taxon>Pseudomonadota</taxon>
        <taxon>Gammaproteobacteria</taxon>
        <taxon>Lysobacterales</taxon>
        <taxon>Lysobacteraceae</taxon>
        <taxon>Pseudoxanthomonas</taxon>
    </lineage>
</organism>
<sequence>MYTPRAFVETDLEALDRLFERDSFVTLVTAPTGAPFASHLPVIYTRNGDNVLVEGHWARVNPQTRHPGPALMIVHGPHAYISPGWYADKEQASRVPTWNYAVAHLSGSLESSEDEAFLAGIVDRLSARHESALGSDWRYEHDRQSHRSQLRGITGFRFVPERIELAFKLSQNHPLANVQGAVTGLQGLDDPQAHEVAGLMIDHLHRRTHD</sequence>
<dbReference type="Proteomes" id="UP001429354">
    <property type="component" value="Unassembled WGS sequence"/>
</dbReference>
<dbReference type="SUPFAM" id="SSF50475">
    <property type="entry name" value="FMN-binding split barrel"/>
    <property type="match status" value="1"/>
</dbReference>
<dbReference type="PANTHER" id="PTHR35802:SF1">
    <property type="entry name" value="PROTEASE SYNTHASE AND SPORULATION PROTEIN PAI 2"/>
    <property type="match status" value="1"/>
</dbReference>
<dbReference type="PIRSF" id="PIRSF010372">
    <property type="entry name" value="PaiB"/>
    <property type="match status" value="1"/>
</dbReference>
<evidence type="ECO:0000313" key="2">
    <source>
        <dbReference type="Proteomes" id="UP001429354"/>
    </source>
</evidence>
<proteinExistence type="predicted"/>
<dbReference type="Gene3D" id="2.30.110.10">
    <property type="entry name" value="Electron Transport, Fmn-binding Protein, Chain A"/>
    <property type="match status" value="1"/>
</dbReference>
<keyword evidence="2" id="KW-1185">Reference proteome</keyword>